<dbReference type="EMBL" id="CAFBOS010000068">
    <property type="protein sequence ID" value="CAB4995365.1"/>
    <property type="molecule type" value="Genomic_DNA"/>
</dbReference>
<proteinExistence type="predicted"/>
<evidence type="ECO:0000256" key="1">
    <source>
        <dbReference type="ARBA" id="ARBA00004651"/>
    </source>
</evidence>
<evidence type="ECO:0000256" key="6">
    <source>
        <dbReference type="SAM" id="MobiDB-lite"/>
    </source>
</evidence>
<dbReference type="InterPro" id="IPR005171">
    <property type="entry name" value="Cyt_c_oxidase_su4_prok"/>
</dbReference>
<comment type="subcellular location">
    <subcellularLocation>
        <location evidence="1">Cell membrane</location>
        <topology evidence="1">Multi-pass membrane protein</topology>
    </subcellularLocation>
</comment>
<keyword evidence="4 7" id="KW-1133">Transmembrane helix</keyword>
<dbReference type="AlphaFoldDB" id="A0A6J7NSU0"/>
<protein>
    <submittedName>
        <fullName evidence="10">Unannotated protein</fullName>
    </submittedName>
</protein>
<keyword evidence="2" id="KW-1003">Cell membrane</keyword>
<gene>
    <name evidence="8" type="ORF">UFOPK3139_03239</name>
    <name evidence="9" type="ORF">UFOPK3543_00583</name>
    <name evidence="10" type="ORF">UFOPK3967_01289</name>
</gene>
<keyword evidence="5 7" id="KW-0472">Membrane</keyword>
<accession>A0A6J7NSU0</accession>
<feature type="region of interest" description="Disordered" evidence="6">
    <location>
        <begin position="1"/>
        <end position="23"/>
    </location>
</feature>
<evidence type="ECO:0000256" key="7">
    <source>
        <dbReference type="SAM" id="Phobius"/>
    </source>
</evidence>
<reference evidence="10" key="1">
    <citation type="submission" date="2020-05" db="EMBL/GenBank/DDBJ databases">
        <authorList>
            <person name="Chiriac C."/>
            <person name="Salcher M."/>
            <person name="Ghai R."/>
            <person name="Kavagutti S V."/>
        </authorList>
    </citation>
    <scope>NUCLEOTIDE SEQUENCE</scope>
</reference>
<evidence type="ECO:0000256" key="5">
    <source>
        <dbReference type="ARBA" id="ARBA00023136"/>
    </source>
</evidence>
<feature type="transmembrane region" description="Helical" evidence="7">
    <location>
        <begin position="90"/>
        <end position="109"/>
    </location>
</feature>
<dbReference type="GO" id="GO:0005886">
    <property type="term" value="C:plasma membrane"/>
    <property type="evidence" value="ECO:0007669"/>
    <property type="project" value="UniProtKB-SubCell"/>
</dbReference>
<evidence type="ECO:0000313" key="10">
    <source>
        <dbReference type="EMBL" id="CAB4995365.1"/>
    </source>
</evidence>
<evidence type="ECO:0000256" key="4">
    <source>
        <dbReference type="ARBA" id="ARBA00022989"/>
    </source>
</evidence>
<dbReference type="EMBL" id="CAFABA010000237">
    <property type="protein sequence ID" value="CAB4836794.1"/>
    <property type="molecule type" value="Genomic_DNA"/>
</dbReference>
<organism evidence="10">
    <name type="scientific">freshwater metagenome</name>
    <dbReference type="NCBI Taxonomy" id="449393"/>
    <lineage>
        <taxon>unclassified sequences</taxon>
        <taxon>metagenomes</taxon>
        <taxon>ecological metagenomes</taxon>
    </lineage>
</organism>
<dbReference type="Pfam" id="PF03626">
    <property type="entry name" value="COX4_pro"/>
    <property type="match status" value="1"/>
</dbReference>
<evidence type="ECO:0000313" key="9">
    <source>
        <dbReference type="EMBL" id="CAB4895956.1"/>
    </source>
</evidence>
<feature type="transmembrane region" description="Helical" evidence="7">
    <location>
        <begin position="57"/>
        <end position="78"/>
    </location>
</feature>
<keyword evidence="3 7" id="KW-0812">Transmembrane</keyword>
<dbReference type="EMBL" id="CAFBMH010000013">
    <property type="protein sequence ID" value="CAB4895956.1"/>
    <property type="molecule type" value="Genomic_DNA"/>
</dbReference>
<name>A0A6J7NSU0_9ZZZZ</name>
<evidence type="ECO:0000313" key="8">
    <source>
        <dbReference type="EMBL" id="CAB4836794.1"/>
    </source>
</evidence>
<sequence>MSTVSETHDVSPAASGDAHAGAHDHPSDLKYVKIAIILAVLTAAEVSTYTFDITGGLLVAILIPMMIVKFAIVAGYFMHLKFDSKMFTTMFVAGLTFAVSVYCVLLTIFEFW</sequence>
<evidence type="ECO:0000256" key="3">
    <source>
        <dbReference type="ARBA" id="ARBA00022692"/>
    </source>
</evidence>
<evidence type="ECO:0000256" key="2">
    <source>
        <dbReference type="ARBA" id="ARBA00022475"/>
    </source>
</evidence>